<dbReference type="KEGG" id="lgo:JCM16774_0774"/>
<keyword evidence="4 6" id="KW-1133">Transmembrane helix</keyword>
<evidence type="ECO:0000256" key="1">
    <source>
        <dbReference type="ARBA" id="ARBA00004141"/>
    </source>
</evidence>
<dbReference type="InterPro" id="IPR001182">
    <property type="entry name" value="FtsW/RodA"/>
</dbReference>
<dbReference type="OrthoDB" id="9812661at2"/>
<dbReference type="GO" id="GO:0015648">
    <property type="term" value="F:lipid-linked peptidoglycan transporter activity"/>
    <property type="evidence" value="ECO:0007669"/>
    <property type="project" value="TreeGrafter"/>
</dbReference>
<dbReference type="NCBIfam" id="TIGR02210">
    <property type="entry name" value="rodA_shape"/>
    <property type="match status" value="1"/>
</dbReference>
<evidence type="ECO:0000256" key="3">
    <source>
        <dbReference type="ARBA" id="ARBA00022960"/>
    </source>
</evidence>
<feature type="transmembrane region" description="Helical" evidence="6">
    <location>
        <begin position="187"/>
        <end position="205"/>
    </location>
</feature>
<dbReference type="STRING" id="714315.GCA_000516535_00768"/>
<accession>A0A510J9L6</accession>
<dbReference type="RefSeq" id="WP_006807136.1">
    <property type="nucleotide sequence ID" value="NZ_AP019822.1"/>
</dbReference>
<dbReference type="PANTHER" id="PTHR30474:SF1">
    <property type="entry name" value="PEPTIDOGLYCAN GLYCOSYLTRANSFERASE MRDB"/>
    <property type="match status" value="1"/>
</dbReference>
<feature type="transmembrane region" description="Helical" evidence="6">
    <location>
        <begin position="338"/>
        <end position="359"/>
    </location>
</feature>
<dbReference type="Proteomes" id="UP000321606">
    <property type="component" value="Chromosome"/>
</dbReference>
<feature type="transmembrane region" description="Helical" evidence="6">
    <location>
        <begin position="21"/>
        <end position="40"/>
    </location>
</feature>
<dbReference type="GO" id="GO:0051301">
    <property type="term" value="P:cell division"/>
    <property type="evidence" value="ECO:0007669"/>
    <property type="project" value="InterPro"/>
</dbReference>
<comment type="subcellular location">
    <subcellularLocation>
        <location evidence="1">Membrane</location>
        <topology evidence="1">Multi-pass membrane protein</topology>
    </subcellularLocation>
</comment>
<dbReference type="AlphaFoldDB" id="A0A510J9L6"/>
<evidence type="ECO:0000256" key="5">
    <source>
        <dbReference type="ARBA" id="ARBA00023136"/>
    </source>
</evidence>
<reference evidence="7 8" key="1">
    <citation type="submission" date="2019-07" db="EMBL/GenBank/DDBJ databases">
        <title>Complete Genome Sequence of Leptotrichia goodfellowii Strain JCM 16774.</title>
        <authorList>
            <person name="Watanabe S."/>
            <person name="Cui L."/>
        </authorList>
    </citation>
    <scope>NUCLEOTIDE SEQUENCE [LARGE SCALE GENOMIC DNA]</scope>
    <source>
        <strain evidence="7 8">JCM16774</strain>
    </source>
</reference>
<feature type="transmembrane region" description="Helical" evidence="6">
    <location>
        <begin position="277"/>
        <end position="296"/>
    </location>
</feature>
<evidence type="ECO:0000256" key="6">
    <source>
        <dbReference type="SAM" id="Phobius"/>
    </source>
</evidence>
<dbReference type="GO" id="GO:0008360">
    <property type="term" value="P:regulation of cell shape"/>
    <property type="evidence" value="ECO:0007669"/>
    <property type="project" value="UniProtKB-KW"/>
</dbReference>
<feature type="transmembrane region" description="Helical" evidence="6">
    <location>
        <begin position="114"/>
        <end position="130"/>
    </location>
</feature>
<evidence type="ECO:0000256" key="2">
    <source>
        <dbReference type="ARBA" id="ARBA00022692"/>
    </source>
</evidence>
<dbReference type="Pfam" id="PF01098">
    <property type="entry name" value="FTSW_RODA_SPOVE"/>
    <property type="match status" value="1"/>
</dbReference>
<keyword evidence="5 6" id="KW-0472">Membrane</keyword>
<dbReference type="InterPro" id="IPR011923">
    <property type="entry name" value="RodA/MrdB"/>
</dbReference>
<protein>
    <submittedName>
        <fullName evidence="7">Rod shape-determining protein RodA</fullName>
    </submittedName>
</protein>
<feature type="transmembrane region" description="Helical" evidence="6">
    <location>
        <begin position="142"/>
        <end position="159"/>
    </location>
</feature>
<evidence type="ECO:0000313" key="8">
    <source>
        <dbReference type="Proteomes" id="UP000321606"/>
    </source>
</evidence>
<feature type="transmembrane region" description="Helical" evidence="6">
    <location>
        <begin position="76"/>
        <end position="94"/>
    </location>
</feature>
<name>A0A510J9L6_9FUSO</name>
<feature type="transmembrane region" description="Helical" evidence="6">
    <location>
        <begin position="308"/>
        <end position="332"/>
    </location>
</feature>
<dbReference type="EMBL" id="AP019822">
    <property type="protein sequence ID" value="BBM35844.1"/>
    <property type="molecule type" value="Genomic_DNA"/>
</dbReference>
<dbReference type="NCBIfam" id="NF037961">
    <property type="entry name" value="RodA_shape"/>
    <property type="match status" value="1"/>
</dbReference>
<evidence type="ECO:0000313" key="7">
    <source>
        <dbReference type="EMBL" id="BBM35844.1"/>
    </source>
</evidence>
<sequence>MFQNQRLTEIIKSNIVKMDKMLLLFVYALVMISTVFVYSATRSTKFVVQNLIWISIGTLLWIGISFIDYRDMKKHIWKIYGLSAALLLLVRFAGKKTLGAQRWIKLGPFQLQPSEFVKIAIIVIIAFWIVEKYAKGINNLKDIIGSFLPAIPLILLILLQPDLGTTLITVCSFVFMIFLYGADMKPIWVIAIIVILSAYPVYRFVLSDYQRTRVETFLDPEKDRKGSGWHVTQSKISVGAGGLYGKGVLQGSQSRLEFLPEPQTDFIFSVISEESGFIGSTTVILLYFLLIFNIMRISRLTQDRFARLILYGISGIFFMHVIVNIGMTIGLVPVTGKPLLFLSYGGSSFLSSFIMIGLVESIKINIED</sequence>
<gene>
    <name evidence="7" type="ORF">JCM16774_0774</name>
</gene>
<proteinExistence type="predicted"/>
<dbReference type="GO" id="GO:0005886">
    <property type="term" value="C:plasma membrane"/>
    <property type="evidence" value="ECO:0007669"/>
    <property type="project" value="TreeGrafter"/>
</dbReference>
<dbReference type="PANTHER" id="PTHR30474">
    <property type="entry name" value="CELL CYCLE PROTEIN"/>
    <property type="match status" value="1"/>
</dbReference>
<keyword evidence="3" id="KW-0133">Cell shape</keyword>
<evidence type="ECO:0000256" key="4">
    <source>
        <dbReference type="ARBA" id="ARBA00022989"/>
    </source>
</evidence>
<feature type="transmembrane region" description="Helical" evidence="6">
    <location>
        <begin position="46"/>
        <end position="64"/>
    </location>
</feature>
<organism evidence="7 8">
    <name type="scientific">Pseudoleptotrichia goodfellowii</name>
    <dbReference type="NCBI Taxonomy" id="157692"/>
    <lineage>
        <taxon>Bacteria</taxon>
        <taxon>Fusobacteriati</taxon>
        <taxon>Fusobacteriota</taxon>
        <taxon>Fusobacteriia</taxon>
        <taxon>Fusobacteriales</taxon>
        <taxon>Leptotrichiaceae</taxon>
        <taxon>Pseudoleptotrichia</taxon>
    </lineage>
</organism>
<feature type="transmembrane region" description="Helical" evidence="6">
    <location>
        <begin position="165"/>
        <end position="182"/>
    </location>
</feature>
<dbReference type="GO" id="GO:0032153">
    <property type="term" value="C:cell division site"/>
    <property type="evidence" value="ECO:0007669"/>
    <property type="project" value="TreeGrafter"/>
</dbReference>
<keyword evidence="2 6" id="KW-0812">Transmembrane</keyword>